<dbReference type="PANTHER" id="PTHR36837">
    <property type="entry name" value="POLY(3-HYDROXYALKANOATE) POLYMERASE SUBUNIT PHAC"/>
    <property type="match status" value="1"/>
</dbReference>
<dbReference type="AlphaFoldDB" id="A0A1B0ZVH9"/>
<dbReference type="InterPro" id="IPR051321">
    <property type="entry name" value="PHA/PHB_synthase"/>
</dbReference>
<dbReference type="InterPro" id="IPR010941">
    <property type="entry name" value="PhaC_N"/>
</dbReference>
<feature type="domain" description="Poly-beta-hydroxybutyrate polymerase N-terminal" evidence="4">
    <location>
        <begin position="121"/>
        <end position="290"/>
    </location>
</feature>
<dbReference type="EMBL" id="CP015124">
    <property type="protein sequence ID" value="ANP38237.1"/>
    <property type="molecule type" value="Genomic_DNA"/>
</dbReference>
<dbReference type="Pfam" id="PF07167">
    <property type="entry name" value="PhaC_N"/>
    <property type="match status" value="1"/>
</dbReference>
<sequence length="606" mass="67885">MNTENKAAEGQETGVPNRPAPLPEAMPAEVSQQSEHDPAAEIGDLLDKEARSKLAKLTGGLSPAAIMRVVGDWSIHLAVSPGKQMNLWNKAVSGAADYGRYLFETSLGSDAVKPCIPPARRDRRFSHDAWQKQPFNAFQQAFLLQQEWWQEATTRVRGVSCEDERAVSFIVRQMLDAVSPANFPLTNPEVLQKTNDENGMNLLRGMENLRDDMQELLLGKPLRPETDFHVGENVAVTPGKVVYRNHLIELIQYDPTTDKVKPEPLLIVPAWIMKYYILDLSPENSMVKYLTEQGYTVFMISWRNPGSEDADLGLDDYRKKGPMAALDAIQDITGAKKIHAAGYCLGGTLLSLTAAAMARDDDDRLASMTLFATQVDFTEAGELMLFINESQVAFLEDMMWQQGYLDAGQMSGAFQLLRSNDLVWSRLQKDYLMGERPKLNDMMAWNADATRMPYRMHSEYLRKLFLNNELATGKYEVGGHPVSLDDLRLPIFAVGTETDHVAPWKSAFKIDALTSSPVTFVLTKGGHNAGVVSEPGHPRRHYHVHTSCDRDRYLPPDEWREVAERKEGSWWPEWVAWLETRSGDPTAPPAMGEALCPAPGTYVLME</sequence>
<dbReference type="Gene3D" id="3.40.50.1820">
    <property type="entry name" value="alpha/beta hydrolase"/>
    <property type="match status" value="1"/>
</dbReference>
<dbReference type="InterPro" id="IPR022211">
    <property type="entry name" value="PHBC_N"/>
</dbReference>
<dbReference type="GO" id="GO:0042619">
    <property type="term" value="P:poly-hydroxybutyrate biosynthetic process"/>
    <property type="evidence" value="ECO:0007669"/>
    <property type="project" value="InterPro"/>
</dbReference>
<evidence type="ECO:0000256" key="1">
    <source>
        <dbReference type="ARBA" id="ARBA00022679"/>
    </source>
</evidence>
<evidence type="ECO:0000256" key="3">
    <source>
        <dbReference type="SAM" id="MobiDB-lite"/>
    </source>
</evidence>
<dbReference type="InterPro" id="IPR029058">
    <property type="entry name" value="AB_hydrolase_fold"/>
</dbReference>
<accession>A0A1B0ZVH9</accession>
<feature type="region of interest" description="Disordered" evidence="3">
    <location>
        <begin position="1"/>
        <end position="37"/>
    </location>
</feature>
<gene>
    <name evidence="6" type="primary">phbC,phaC</name>
    <name evidence="6" type="ORF">JL2886_03358</name>
</gene>
<keyword evidence="7" id="KW-1185">Reference proteome</keyword>
<proteinExistence type="predicted"/>
<dbReference type="PATRIC" id="fig|60890.4.peg.3272"/>
<dbReference type="PANTHER" id="PTHR36837:SF5">
    <property type="entry name" value="POLY-3-HYDROXYBUTYRATE SYNTHASE"/>
    <property type="match status" value="1"/>
</dbReference>
<dbReference type="Pfam" id="PF12551">
    <property type="entry name" value="PHBC_N"/>
    <property type="match status" value="1"/>
</dbReference>
<name>A0A1B0ZVH9_9RHOB</name>
<dbReference type="SUPFAM" id="SSF53474">
    <property type="entry name" value="alpha/beta-Hydrolases"/>
    <property type="match status" value="1"/>
</dbReference>
<keyword evidence="1" id="KW-0808">Transferase</keyword>
<keyword evidence="2" id="KW-0012">Acyltransferase</keyword>
<evidence type="ECO:0000256" key="2">
    <source>
        <dbReference type="ARBA" id="ARBA00023315"/>
    </source>
</evidence>
<protein>
    <submittedName>
        <fullName evidence="6">Poly-beta-hydroxybutyrate polymerase</fullName>
    </submittedName>
</protein>
<feature type="domain" description="Poly-beta-hydroxybutyrate polymerase N-terminal" evidence="5">
    <location>
        <begin position="46"/>
        <end position="83"/>
    </location>
</feature>
<dbReference type="Proteomes" id="UP000092565">
    <property type="component" value="Chromosome"/>
</dbReference>
<organism evidence="6 7">
    <name type="scientific">Phaeobacter gallaeciensis</name>
    <dbReference type="NCBI Taxonomy" id="60890"/>
    <lineage>
        <taxon>Bacteria</taxon>
        <taxon>Pseudomonadati</taxon>
        <taxon>Pseudomonadota</taxon>
        <taxon>Alphaproteobacteria</taxon>
        <taxon>Rhodobacterales</taxon>
        <taxon>Roseobacteraceae</taxon>
        <taxon>Phaeobacter</taxon>
    </lineage>
</organism>
<evidence type="ECO:0000259" key="4">
    <source>
        <dbReference type="Pfam" id="PF07167"/>
    </source>
</evidence>
<dbReference type="GO" id="GO:0016746">
    <property type="term" value="F:acyltransferase activity"/>
    <property type="evidence" value="ECO:0007669"/>
    <property type="project" value="UniProtKB-KW"/>
</dbReference>
<evidence type="ECO:0000313" key="6">
    <source>
        <dbReference type="EMBL" id="ANP38237.1"/>
    </source>
</evidence>
<reference evidence="6 7" key="1">
    <citation type="submission" date="2016-04" db="EMBL/GenBank/DDBJ databases">
        <authorList>
            <person name="Evans L.H."/>
            <person name="Alamgir A."/>
            <person name="Owens N."/>
            <person name="Weber N.D."/>
            <person name="Virtaneva K."/>
            <person name="Barbian K."/>
            <person name="Babar A."/>
            <person name="Rosenke K."/>
        </authorList>
    </citation>
    <scope>NUCLEOTIDE SEQUENCE [LARGE SCALE GENOMIC DNA]</scope>
    <source>
        <strain evidence="6 7">JL2886</strain>
    </source>
</reference>
<evidence type="ECO:0000313" key="7">
    <source>
        <dbReference type="Proteomes" id="UP000092565"/>
    </source>
</evidence>
<evidence type="ECO:0000259" key="5">
    <source>
        <dbReference type="Pfam" id="PF12551"/>
    </source>
</evidence>